<organism evidence="1 2">
    <name type="scientific">Parasedimentitalea marina</name>
    <dbReference type="NCBI Taxonomy" id="2483033"/>
    <lineage>
        <taxon>Bacteria</taxon>
        <taxon>Pseudomonadati</taxon>
        <taxon>Pseudomonadota</taxon>
        <taxon>Alphaproteobacteria</taxon>
        <taxon>Rhodobacterales</taxon>
        <taxon>Paracoccaceae</taxon>
        <taxon>Parasedimentitalea</taxon>
    </lineage>
</organism>
<accession>A0A3T0N388</accession>
<name>A0A3T0N388_9RHOB</name>
<evidence type="ECO:0000313" key="2">
    <source>
        <dbReference type="Proteomes" id="UP000283063"/>
    </source>
</evidence>
<dbReference type="GO" id="GO:0030638">
    <property type="term" value="P:polyketide metabolic process"/>
    <property type="evidence" value="ECO:0007669"/>
    <property type="project" value="InterPro"/>
</dbReference>
<reference evidence="1 2" key="1">
    <citation type="submission" date="2018-10" db="EMBL/GenBank/DDBJ databases">
        <title>Parasedimentitalea marina sp. nov., a psychrophilic bacterium isolated from deep seawater of the New Britain Trench.</title>
        <authorList>
            <person name="Cao J."/>
        </authorList>
    </citation>
    <scope>NUCLEOTIDE SEQUENCE [LARGE SCALE GENOMIC DNA]</scope>
    <source>
        <strain evidence="1 2">W43</strain>
    </source>
</reference>
<sequence>MKFESMNEGDAMTKAETLQYWFDEVWTNGNLSAIDQMFIPGTEANGSIPELSLRSNDYADLVVALRKLAKDIKISFSQVLEQDEWLAVRTVIDAKNADNDDAIQLTGQVFVRFEGIRIAEIHSQTNFFSLFEQLGQIPPDALLICLTGQRLKWT</sequence>
<dbReference type="InterPro" id="IPR009959">
    <property type="entry name" value="Cyclase_SnoaL-like"/>
</dbReference>
<dbReference type="InterPro" id="IPR032710">
    <property type="entry name" value="NTF2-like_dom_sf"/>
</dbReference>
<evidence type="ECO:0000313" key="1">
    <source>
        <dbReference type="EMBL" id="AZV78461.1"/>
    </source>
</evidence>
<dbReference type="Proteomes" id="UP000283063">
    <property type="component" value="Chromosome"/>
</dbReference>
<dbReference type="EMBL" id="CP033219">
    <property type="protein sequence ID" value="AZV78461.1"/>
    <property type="molecule type" value="Genomic_DNA"/>
</dbReference>
<protein>
    <recommendedName>
        <fullName evidence="3">Nuclear transport factor 2 family protein</fullName>
    </recommendedName>
</protein>
<evidence type="ECO:0008006" key="3">
    <source>
        <dbReference type="Google" id="ProtNLM"/>
    </source>
</evidence>
<dbReference type="Gene3D" id="3.10.450.50">
    <property type="match status" value="1"/>
</dbReference>
<dbReference type="AlphaFoldDB" id="A0A3T0N388"/>
<dbReference type="SUPFAM" id="SSF54427">
    <property type="entry name" value="NTF2-like"/>
    <property type="match status" value="1"/>
</dbReference>
<keyword evidence="2" id="KW-1185">Reference proteome</keyword>
<gene>
    <name evidence="1" type="ORF">EBB79_11605</name>
</gene>
<dbReference type="KEGG" id="sedi:EBB79_11605"/>
<dbReference type="Pfam" id="PF07366">
    <property type="entry name" value="SnoaL"/>
    <property type="match status" value="1"/>
</dbReference>
<proteinExistence type="predicted"/>